<dbReference type="PROSITE" id="PS51296">
    <property type="entry name" value="RIESKE"/>
    <property type="match status" value="1"/>
</dbReference>
<dbReference type="PANTHER" id="PTHR21266">
    <property type="entry name" value="IRON-SULFUR DOMAIN CONTAINING PROTEIN"/>
    <property type="match status" value="1"/>
</dbReference>
<feature type="domain" description="Rieske" evidence="17">
    <location>
        <begin position="13"/>
        <end position="120"/>
    </location>
</feature>
<dbReference type="Gene3D" id="2.102.10.10">
    <property type="entry name" value="Rieske [2Fe-2S] iron-sulphur domain"/>
    <property type="match status" value="1"/>
</dbReference>
<evidence type="ECO:0000256" key="12">
    <source>
        <dbReference type="ARBA" id="ARBA00025712"/>
    </source>
</evidence>
<gene>
    <name evidence="18" type="ORF">CWI75_12155</name>
</gene>
<dbReference type="EMBL" id="PKLZ01000008">
    <property type="protein sequence ID" value="PLW82497.1"/>
    <property type="molecule type" value="Genomic_DNA"/>
</dbReference>
<keyword evidence="7" id="KW-1133">Transmembrane helix</keyword>
<evidence type="ECO:0000259" key="17">
    <source>
        <dbReference type="PROSITE" id="PS51296"/>
    </source>
</evidence>
<evidence type="ECO:0000256" key="6">
    <source>
        <dbReference type="ARBA" id="ARBA00022723"/>
    </source>
</evidence>
<dbReference type="GO" id="GO:0051537">
    <property type="term" value="F:2 iron, 2 sulfur cluster binding"/>
    <property type="evidence" value="ECO:0007669"/>
    <property type="project" value="UniProtKB-KW"/>
</dbReference>
<keyword evidence="8" id="KW-0560">Oxidoreductase</keyword>
<comment type="catalytic activity">
    <reaction evidence="15">
        <text>cholesterol + NADH + O2 + H(+) = 7-dehydrocholesterol + NAD(+) + 2 H2O</text>
        <dbReference type="Rhea" id="RHEA:51644"/>
        <dbReference type="ChEBI" id="CHEBI:15377"/>
        <dbReference type="ChEBI" id="CHEBI:15378"/>
        <dbReference type="ChEBI" id="CHEBI:15379"/>
        <dbReference type="ChEBI" id="CHEBI:16113"/>
        <dbReference type="ChEBI" id="CHEBI:17759"/>
        <dbReference type="ChEBI" id="CHEBI:57540"/>
        <dbReference type="ChEBI" id="CHEBI:57945"/>
        <dbReference type="EC" id="1.14.19.21"/>
    </reaction>
    <physiologicalReaction direction="left-to-right" evidence="15">
        <dbReference type="Rhea" id="RHEA:51645"/>
    </physiologicalReaction>
</comment>
<dbReference type="GO" id="GO:0170056">
    <property type="term" value="F:cholesterol 7-desaturase [NAD(P)H] activity"/>
    <property type="evidence" value="ECO:0007669"/>
    <property type="project" value="UniProtKB-EC"/>
</dbReference>
<dbReference type="InterPro" id="IPR050584">
    <property type="entry name" value="Cholesterol_7-desaturase"/>
</dbReference>
<dbReference type="Gene3D" id="3.90.380.10">
    <property type="entry name" value="Naphthalene 1,2-dioxygenase Alpha Subunit, Chain A, domain 1"/>
    <property type="match status" value="1"/>
</dbReference>
<evidence type="ECO:0000256" key="10">
    <source>
        <dbReference type="ARBA" id="ARBA00023014"/>
    </source>
</evidence>
<dbReference type="InterPro" id="IPR045605">
    <property type="entry name" value="KshA-like_C"/>
</dbReference>
<evidence type="ECO:0000256" key="2">
    <source>
        <dbReference type="ARBA" id="ARBA00004370"/>
    </source>
</evidence>
<keyword evidence="9" id="KW-0408">Iron</keyword>
<protein>
    <recommendedName>
        <fullName evidence="14">cholesterol 7-desaturase</fullName>
        <ecNumber evidence="14">1.14.19.21</ecNumber>
    </recommendedName>
</protein>
<evidence type="ECO:0000256" key="1">
    <source>
        <dbReference type="ARBA" id="ARBA00001962"/>
    </source>
</evidence>
<evidence type="ECO:0000256" key="13">
    <source>
        <dbReference type="ARBA" id="ARBA00025729"/>
    </source>
</evidence>
<dbReference type="GO" id="GO:0016020">
    <property type="term" value="C:membrane"/>
    <property type="evidence" value="ECO:0007669"/>
    <property type="project" value="UniProtKB-SubCell"/>
</dbReference>
<keyword evidence="10" id="KW-0411">Iron-sulfur</keyword>
<dbReference type="OrthoDB" id="9769355at2"/>
<evidence type="ECO:0000256" key="15">
    <source>
        <dbReference type="ARBA" id="ARBA00047853"/>
    </source>
</evidence>
<evidence type="ECO:0000256" key="3">
    <source>
        <dbReference type="ARBA" id="ARBA00004972"/>
    </source>
</evidence>
<evidence type="ECO:0000256" key="5">
    <source>
        <dbReference type="ARBA" id="ARBA00022714"/>
    </source>
</evidence>
<evidence type="ECO:0000256" key="9">
    <source>
        <dbReference type="ARBA" id="ARBA00023004"/>
    </source>
</evidence>
<dbReference type="GO" id="GO:0005737">
    <property type="term" value="C:cytoplasm"/>
    <property type="evidence" value="ECO:0007669"/>
    <property type="project" value="TreeGrafter"/>
</dbReference>
<comment type="similarity">
    <text evidence="13">Belongs to the cholesterol 7-desaturase family.</text>
</comment>
<keyword evidence="11" id="KW-0472">Membrane</keyword>
<dbReference type="SUPFAM" id="SSF55961">
    <property type="entry name" value="Bet v1-like"/>
    <property type="match status" value="1"/>
</dbReference>
<dbReference type="Pfam" id="PF19298">
    <property type="entry name" value="KshA_C"/>
    <property type="match status" value="1"/>
</dbReference>
<evidence type="ECO:0000256" key="14">
    <source>
        <dbReference type="ARBA" id="ARBA00026095"/>
    </source>
</evidence>
<reference evidence="19" key="1">
    <citation type="submission" date="2017-11" db="EMBL/GenBank/DDBJ databases">
        <title>The draft genome sequence of Chromatocurvus sp. F02.</title>
        <authorList>
            <person name="Du Z.-J."/>
            <person name="Chang Y.-Q."/>
        </authorList>
    </citation>
    <scope>NUCLEOTIDE SEQUENCE [LARGE SCALE GENOMIC DNA]</scope>
    <source>
        <strain evidence="19">F02</strain>
    </source>
</reference>
<keyword evidence="19" id="KW-1185">Reference proteome</keyword>
<evidence type="ECO:0000256" key="11">
    <source>
        <dbReference type="ARBA" id="ARBA00023136"/>
    </source>
</evidence>
<dbReference type="SUPFAM" id="SSF50022">
    <property type="entry name" value="ISP domain"/>
    <property type="match status" value="1"/>
</dbReference>
<evidence type="ECO:0000313" key="19">
    <source>
        <dbReference type="Proteomes" id="UP000234845"/>
    </source>
</evidence>
<dbReference type="EC" id="1.14.19.21" evidence="14"/>
<comment type="pathway">
    <text evidence="3">Hormone biosynthesis.</text>
</comment>
<dbReference type="Proteomes" id="UP000234845">
    <property type="component" value="Unassembled WGS sequence"/>
</dbReference>
<comment type="cofactor">
    <cofactor evidence="1">
        <name>Fe cation</name>
        <dbReference type="ChEBI" id="CHEBI:24875"/>
    </cofactor>
</comment>
<comment type="catalytic activity">
    <reaction evidence="16">
        <text>cholesterol + NADPH + O2 + H(+) = 7-dehydrocholesterol + NADP(+) + 2 H2O</text>
        <dbReference type="Rhea" id="RHEA:45024"/>
        <dbReference type="ChEBI" id="CHEBI:15377"/>
        <dbReference type="ChEBI" id="CHEBI:15378"/>
        <dbReference type="ChEBI" id="CHEBI:15379"/>
        <dbReference type="ChEBI" id="CHEBI:16113"/>
        <dbReference type="ChEBI" id="CHEBI:17759"/>
        <dbReference type="ChEBI" id="CHEBI:57783"/>
        <dbReference type="ChEBI" id="CHEBI:58349"/>
        <dbReference type="EC" id="1.14.19.21"/>
    </reaction>
    <physiologicalReaction direction="left-to-right" evidence="16">
        <dbReference type="Rhea" id="RHEA:45025"/>
    </physiologicalReaction>
</comment>
<dbReference type="AlphaFoldDB" id="A0A2N5Y288"/>
<dbReference type="RefSeq" id="WP_101521749.1">
    <property type="nucleotide sequence ID" value="NZ_PKLZ01000008.1"/>
</dbReference>
<evidence type="ECO:0000256" key="7">
    <source>
        <dbReference type="ARBA" id="ARBA00022989"/>
    </source>
</evidence>
<evidence type="ECO:0000256" key="16">
    <source>
        <dbReference type="ARBA" id="ARBA00049548"/>
    </source>
</evidence>
<accession>A0A2N5Y288</accession>
<keyword evidence="4" id="KW-0812">Transmembrane</keyword>
<name>A0A2N5Y288_9GAMM</name>
<dbReference type="InterPro" id="IPR017941">
    <property type="entry name" value="Rieske_2Fe-2S"/>
</dbReference>
<comment type="caution">
    <text evidence="18">The sequence shown here is derived from an EMBL/GenBank/DDBJ whole genome shotgun (WGS) entry which is preliminary data.</text>
</comment>
<dbReference type="InterPro" id="IPR036922">
    <property type="entry name" value="Rieske_2Fe-2S_sf"/>
</dbReference>
<dbReference type="GO" id="GO:0046872">
    <property type="term" value="F:metal ion binding"/>
    <property type="evidence" value="ECO:0007669"/>
    <property type="project" value="UniProtKB-KW"/>
</dbReference>
<sequence>MNKRYQKPIPYGWFAIEYSDNLQPGEVKPVTYFGRELVMFRTESGAVSVLNAYCPHLGAHLGYGGVVKGEAISCPFHAWEFSGEGYCTSVPYANRIPPKVADKQCIVSYPTLERNQMIWAWYHPQGVAPAFEIDDVPELQSPDWMPLETYEWKINTIIQETGENAADLAHFITVHGNPAMPQGSVELSGPRRVTEFDSQAHSIDEQGNVDLSGDSHDAVHLRSESVGPGFTFQRFSRLFDVVMMGTVTPIDDQNVQLRFNFSVPRKQSEDNSMMASGTVQEIVRQVEQDIPIWEHKVYLEDPALCDGDGPIAKYRKWFQQFYA</sequence>
<dbReference type="Pfam" id="PF00355">
    <property type="entry name" value="Rieske"/>
    <property type="match status" value="1"/>
</dbReference>
<dbReference type="GO" id="GO:0008203">
    <property type="term" value="P:cholesterol metabolic process"/>
    <property type="evidence" value="ECO:0007669"/>
    <property type="project" value="InterPro"/>
</dbReference>
<dbReference type="PANTHER" id="PTHR21266:SF32">
    <property type="entry name" value="CHOLESTEROL 7-DESATURASE NVD"/>
    <property type="match status" value="1"/>
</dbReference>
<organism evidence="18 19">
    <name type="scientific">Kineobactrum sediminis</name>
    <dbReference type="NCBI Taxonomy" id="1905677"/>
    <lineage>
        <taxon>Bacteria</taxon>
        <taxon>Pseudomonadati</taxon>
        <taxon>Pseudomonadota</taxon>
        <taxon>Gammaproteobacteria</taxon>
        <taxon>Cellvibrionales</taxon>
        <taxon>Halieaceae</taxon>
        <taxon>Kineobactrum</taxon>
    </lineage>
</organism>
<comment type="pathway">
    <text evidence="12">Steroid hormone biosynthesis; dafachronic acid biosynthesis.</text>
</comment>
<evidence type="ECO:0000256" key="8">
    <source>
        <dbReference type="ARBA" id="ARBA00023002"/>
    </source>
</evidence>
<comment type="subcellular location">
    <subcellularLocation>
        <location evidence="2">Membrane</location>
    </subcellularLocation>
</comment>
<keyword evidence="5" id="KW-0001">2Fe-2S</keyword>
<keyword evidence="6" id="KW-0479">Metal-binding</keyword>
<proteinExistence type="inferred from homology"/>
<evidence type="ECO:0000313" key="18">
    <source>
        <dbReference type="EMBL" id="PLW82497.1"/>
    </source>
</evidence>
<evidence type="ECO:0000256" key="4">
    <source>
        <dbReference type="ARBA" id="ARBA00022692"/>
    </source>
</evidence>